<accession>A0A5D0MLR4</accession>
<name>A0A5D0MLR4_9BACT</name>
<comment type="caution">
    <text evidence="1">The sequence shown here is derived from an EMBL/GenBank/DDBJ whole genome shotgun (WGS) entry which is preliminary data.</text>
</comment>
<protein>
    <submittedName>
        <fullName evidence="1">DUF4416 family protein</fullName>
    </submittedName>
</protein>
<gene>
    <name evidence="1" type="ORF">FXF47_04155</name>
</gene>
<dbReference type="EMBL" id="VSIX01000033">
    <property type="protein sequence ID" value="TYB31519.1"/>
    <property type="molecule type" value="Genomic_DNA"/>
</dbReference>
<keyword evidence="2" id="KW-1185">Reference proteome</keyword>
<evidence type="ECO:0000313" key="2">
    <source>
        <dbReference type="Proteomes" id="UP000324143"/>
    </source>
</evidence>
<dbReference type="Proteomes" id="UP000324143">
    <property type="component" value="Unassembled WGS sequence"/>
</dbReference>
<sequence>MGKVDKNIEKVMLFVGILYTEKDNLNKAIKLLKEDFGKTVQFKHNIDFDVTDYYNDEMGSNIKKAFIVFNNLIEREKLADIKLKTNKLEKYFRDEENNRKINLDPGYIALPKLVLATTKDRSHRIYIGKGIFAEVTLYFYDNSFRIYNWTYPDFKKEEYIEFFNQVREKYKRKLNNNDSFGESMDT</sequence>
<organism evidence="1 2">
    <name type="scientific">Candidatus Mcinerneyibacterium aminivorans</name>
    <dbReference type="NCBI Taxonomy" id="2703815"/>
    <lineage>
        <taxon>Bacteria</taxon>
        <taxon>Candidatus Macinerneyibacteriota</taxon>
        <taxon>Candidatus Mcinerneyibacteria</taxon>
        <taxon>Candidatus Mcinerneyibacteriales</taxon>
        <taxon>Candidatus Mcinerneyibacteriaceae</taxon>
        <taxon>Candidatus Mcinerneyibacterium</taxon>
    </lineage>
</organism>
<reference evidence="1" key="1">
    <citation type="submission" date="2019-08" db="EMBL/GenBank/DDBJ databases">
        <title>Genomic characterization of a novel candidate phylum (ARYD3) from a high temperature, high salinity tertiary oil reservoir in north central Oklahoma, USA.</title>
        <authorList>
            <person name="Youssef N.H."/>
            <person name="Yadav A."/>
            <person name="Elshahed M.S."/>
        </authorList>
    </citation>
    <scope>NUCLEOTIDE SEQUENCE [LARGE SCALE GENOMIC DNA]</scope>
    <source>
        <strain evidence="1">ARYD3</strain>
    </source>
</reference>
<evidence type="ECO:0000313" key="1">
    <source>
        <dbReference type="EMBL" id="TYB31519.1"/>
    </source>
</evidence>
<dbReference type="Pfam" id="PF14385">
    <property type="entry name" value="DUF4416"/>
    <property type="match status" value="1"/>
</dbReference>
<dbReference type="InterPro" id="IPR025529">
    <property type="entry name" value="DUF4416"/>
</dbReference>
<proteinExistence type="predicted"/>
<dbReference type="AlphaFoldDB" id="A0A5D0MLR4"/>